<dbReference type="GO" id="GO:0120159">
    <property type="term" value="F:rRNA pseudouridine synthase activity"/>
    <property type="evidence" value="ECO:0007669"/>
    <property type="project" value="UniProtKB-ARBA"/>
</dbReference>
<dbReference type="InterPro" id="IPR002942">
    <property type="entry name" value="S4_RNA-bd"/>
</dbReference>
<dbReference type="PROSITE" id="PS01149">
    <property type="entry name" value="PSI_RSU"/>
    <property type="match status" value="1"/>
</dbReference>
<dbReference type="GO" id="GO:0016829">
    <property type="term" value="F:lyase activity"/>
    <property type="evidence" value="ECO:0007669"/>
    <property type="project" value="UniProtKB-KW"/>
</dbReference>
<evidence type="ECO:0000256" key="3">
    <source>
        <dbReference type="ARBA" id="ARBA00023235"/>
    </source>
</evidence>
<dbReference type="InterPro" id="IPR020094">
    <property type="entry name" value="TruA/RsuA/RluB/E/F_N"/>
</dbReference>
<evidence type="ECO:0000256" key="5">
    <source>
        <dbReference type="RuleBase" id="RU003887"/>
    </source>
</evidence>
<name>A0A380JRM9_9STRE</name>
<dbReference type="SMART" id="SM00363">
    <property type="entry name" value="S4"/>
    <property type="match status" value="1"/>
</dbReference>
<keyword evidence="3 5" id="KW-0413">Isomerase</keyword>
<dbReference type="InterPro" id="IPR020103">
    <property type="entry name" value="PsdUridine_synth_cat_dom_sf"/>
</dbReference>
<keyword evidence="2 4" id="KW-0694">RNA-binding</keyword>
<dbReference type="GO" id="GO:0005829">
    <property type="term" value="C:cytosol"/>
    <property type="evidence" value="ECO:0007669"/>
    <property type="project" value="UniProtKB-ARBA"/>
</dbReference>
<evidence type="ECO:0000313" key="7">
    <source>
        <dbReference type="EMBL" id="SUN47040.1"/>
    </source>
</evidence>
<evidence type="ECO:0000313" key="8">
    <source>
        <dbReference type="Proteomes" id="UP000254461"/>
    </source>
</evidence>
<dbReference type="Gene3D" id="3.30.70.580">
    <property type="entry name" value="Pseudouridine synthase I, catalytic domain, N-terminal subdomain"/>
    <property type="match status" value="1"/>
</dbReference>
<dbReference type="InterPro" id="IPR018496">
    <property type="entry name" value="PsdUridine_synth_RsuA/RluB_CS"/>
</dbReference>
<dbReference type="InterPro" id="IPR036986">
    <property type="entry name" value="S4_RNA-bd_sf"/>
</dbReference>
<feature type="domain" description="RNA-binding S4" evidence="6">
    <location>
        <begin position="1"/>
        <end position="66"/>
    </location>
</feature>
<dbReference type="GO" id="GO:0003723">
    <property type="term" value="F:RNA binding"/>
    <property type="evidence" value="ECO:0007669"/>
    <property type="project" value="UniProtKB-KW"/>
</dbReference>
<keyword evidence="7" id="KW-0456">Lyase</keyword>
<evidence type="ECO:0000256" key="4">
    <source>
        <dbReference type="PROSITE-ProRule" id="PRU00182"/>
    </source>
</evidence>
<evidence type="ECO:0000259" key="6">
    <source>
        <dbReference type="SMART" id="SM00363"/>
    </source>
</evidence>
<dbReference type="CDD" id="cd02553">
    <property type="entry name" value="PseudoU_synth_RsuA"/>
    <property type="match status" value="1"/>
</dbReference>
<dbReference type="InterPro" id="IPR050343">
    <property type="entry name" value="RsuA_PseudoU_synthase"/>
</dbReference>
<dbReference type="Pfam" id="PF00849">
    <property type="entry name" value="PseudoU_synth_2"/>
    <property type="match status" value="1"/>
</dbReference>
<dbReference type="GO" id="GO:0000455">
    <property type="term" value="P:enzyme-directed rRNA pseudouridine synthesis"/>
    <property type="evidence" value="ECO:0007669"/>
    <property type="project" value="UniProtKB-ARBA"/>
</dbReference>
<dbReference type="SUPFAM" id="SSF55174">
    <property type="entry name" value="Alpha-L RNA-binding motif"/>
    <property type="match status" value="1"/>
</dbReference>
<reference evidence="7 8" key="1">
    <citation type="submission" date="2018-06" db="EMBL/GenBank/DDBJ databases">
        <authorList>
            <consortium name="Pathogen Informatics"/>
            <person name="Doyle S."/>
        </authorList>
    </citation>
    <scope>NUCLEOTIDE SEQUENCE [LARGE SCALE GENOMIC DNA]</scope>
    <source>
        <strain evidence="7 8">NCTC12092</strain>
    </source>
</reference>
<sequence length="237" mass="26388">MRLDKFLVDAGLGSRSQVKLLLKKKQVSVNGVSQTSPKYQVNEMTDEVSYQGQRLNYEAFVYYMLNKPKGVISATEDSSHKTVLDLLDDTARQKAVFPVGRLDKDTHGLLLVTNDGKLAHALLSPKKHVAKQYLAVVDGMMTQEDVKHFAQGITLKDHQCMPAYLDILEINESLKTSLVKITIEEGKFHQVKRMVAACGKTVSDLQRISMGPLQLDSALEPGAYRRLTAAELETLRA</sequence>
<comment type="similarity">
    <text evidence="1 5">Belongs to the pseudouridine synthase RsuA family.</text>
</comment>
<dbReference type="InterPro" id="IPR006145">
    <property type="entry name" value="PsdUridine_synth_RsuA/RluA"/>
</dbReference>
<dbReference type="Gene3D" id="3.30.70.1560">
    <property type="entry name" value="Alpha-L RNA-binding motif"/>
    <property type="match status" value="1"/>
</dbReference>
<proteinExistence type="inferred from homology"/>
<dbReference type="FunFam" id="3.30.70.1560:FF:000001">
    <property type="entry name" value="Pseudouridine synthase"/>
    <property type="match status" value="1"/>
</dbReference>
<gene>
    <name evidence="7" type="primary">rluB_1</name>
    <name evidence="7" type="ORF">NCTC12092_01288</name>
</gene>
<dbReference type="SUPFAM" id="SSF55120">
    <property type="entry name" value="Pseudouridine synthase"/>
    <property type="match status" value="1"/>
</dbReference>
<dbReference type="RefSeq" id="WP_115251102.1">
    <property type="nucleotide sequence ID" value="NZ_UHFF01000002.1"/>
</dbReference>
<evidence type="ECO:0000256" key="2">
    <source>
        <dbReference type="ARBA" id="ARBA00022884"/>
    </source>
</evidence>
<dbReference type="Proteomes" id="UP000254461">
    <property type="component" value="Unassembled WGS sequence"/>
</dbReference>
<dbReference type="PROSITE" id="PS50889">
    <property type="entry name" value="S4"/>
    <property type="match status" value="1"/>
</dbReference>
<dbReference type="NCBIfam" id="TIGR00093">
    <property type="entry name" value="pseudouridine synthase"/>
    <property type="match status" value="1"/>
</dbReference>
<dbReference type="EMBL" id="UHFF01000002">
    <property type="protein sequence ID" value="SUN47040.1"/>
    <property type="molecule type" value="Genomic_DNA"/>
</dbReference>
<dbReference type="Pfam" id="PF01479">
    <property type="entry name" value="S4"/>
    <property type="match status" value="1"/>
</dbReference>
<dbReference type="CDD" id="cd00165">
    <property type="entry name" value="S4"/>
    <property type="match status" value="1"/>
</dbReference>
<dbReference type="PANTHER" id="PTHR47683:SF4">
    <property type="entry name" value="PSEUDOURIDINE SYNTHASE"/>
    <property type="match status" value="1"/>
</dbReference>
<evidence type="ECO:0000256" key="1">
    <source>
        <dbReference type="ARBA" id="ARBA00008348"/>
    </source>
</evidence>
<dbReference type="PANTHER" id="PTHR47683">
    <property type="entry name" value="PSEUDOURIDINE SYNTHASE FAMILY PROTEIN-RELATED"/>
    <property type="match status" value="1"/>
</dbReference>
<protein>
    <recommendedName>
        <fullName evidence="5">Pseudouridine synthase</fullName>
        <ecNumber evidence="5">5.4.99.-</ecNumber>
    </recommendedName>
</protein>
<accession>A0A380JRM9</accession>
<dbReference type="EC" id="5.4.99.-" evidence="5"/>
<dbReference type="InterPro" id="IPR042092">
    <property type="entry name" value="PsdUridine_s_RsuA/RluB/E/F_cat"/>
</dbReference>
<dbReference type="Gene3D" id="3.10.290.10">
    <property type="entry name" value="RNA-binding S4 domain"/>
    <property type="match status" value="1"/>
</dbReference>
<dbReference type="AlphaFoldDB" id="A0A380JRM9"/>
<organism evidence="7 8">
    <name type="scientific">Streptococcus equi subsp. equi</name>
    <dbReference type="NCBI Taxonomy" id="148942"/>
    <lineage>
        <taxon>Bacteria</taxon>
        <taxon>Bacillati</taxon>
        <taxon>Bacillota</taxon>
        <taxon>Bacilli</taxon>
        <taxon>Lactobacillales</taxon>
        <taxon>Streptococcaceae</taxon>
        <taxon>Streptococcus</taxon>
    </lineage>
</organism>
<dbReference type="InterPro" id="IPR000748">
    <property type="entry name" value="PsdUridine_synth_RsuA/RluB/E/F"/>
</dbReference>